<proteinExistence type="predicted"/>
<accession>A0A0K9PZN3</accession>
<dbReference type="InterPro" id="IPR036188">
    <property type="entry name" value="FAD/NAD-bd_sf"/>
</dbReference>
<reference evidence="2" key="1">
    <citation type="journal article" date="2016" name="Nature">
        <title>The genome of the seagrass Zostera marina reveals angiosperm adaptation to the sea.</title>
        <authorList>
            <person name="Olsen J.L."/>
            <person name="Rouze P."/>
            <person name="Verhelst B."/>
            <person name="Lin Y.-C."/>
            <person name="Bayer T."/>
            <person name="Collen J."/>
            <person name="Dattolo E."/>
            <person name="De Paoli E."/>
            <person name="Dittami S."/>
            <person name="Maumus F."/>
            <person name="Michel G."/>
            <person name="Kersting A."/>
            <person name="Lauritano C."/>
            <person name="Lohaus R."/>
            <person name="Toepel M."/>
            <person name="Tonon T."/>
            <person name="Vanneste K."/>
            <person name="Amirebrahimi M."/>
            <person name="Brakel J."/>
            <person name="Bostroem C."/>
            <person name="Chovatia M."/>
            <person name="Grimwood J."/>
            <person name="Jenkins J.W."/>
            <person name="Jueterbock A."/>
            <person name="Mraz A."/>
            <person name="Stam W.T."/>
            <person name="Tice H."/>
            <person name="Bornberg-Bauer E."/>
            <person name="Green P.J."/>
            <person name="Pearson G.A."/>
            <person name="Procaccini G."/>
            <person name="Duarte C.M."/>
            <person name="Schmutz J."/>
            <person name="Reusch T.B.H."/>
            <person name="Van de Peer Y."/>
        </authorList>
    </citation>
    <scope>NUCLEOTIDE SEQUENCE [LARGE SCALE GENOMIC DNA]</scope>
    <source>
        <strain evidence="2">cv. Finnish</strain>
    </source>
</reference>
<evidence type="ECO:0000313" key="1">
    <source>
        <dbReference type="EMBL" id="KMZ73682.1"/>
    </source>
</evidence>
<protein>
    <recommendedName>
        <fullName evidence="3">FAD/NAD(P)-binding oxidoreductase family protein</fullName>
    </recommendedName>
</protein>
<dbReference type="Proteomes" id="UP000036987">
    <property type="component" value="Unassembled WGS sequence"/>
</dbReference>
<dbReference type="Gene3D" id="3.50.50.60">
    <property type="entry name" value="FAD/NAD(P)-binding domain"/>
    <property type="match status" value="1"/>
</dbReference>
<dbReference type="PANTHER" id="PTHR16128">
    <property type="entry name" value="FAD/NAD(P)-BINDING OXIDOREDUCTASE FAMILY PROTEIN"/>
    <property type="match status" value="1"/>
</dbReference>
<dbReference type="AlphaFoldDB" id="A0A0K9PZN3"/>
<gene>
    <name evidence="1" type="ORF">ZOSMA_143G00040</name>
</gene>
<dbReference type="OMA" id="MQLCSLW"/>
<name>A0A0K9PZN3_ZOSMR</name>
<evidence type="ECO:0000313" key="2">
    <source>
        <dbReference type="Proteomes" id="UP000036987"/>
    </source>
</evidence>
<dbReference type="STRING" id="29655.A0A0K9PZN3"/>
<dbReference type="OrthoDB" id="417877at2759"/>
<keyword evidence="2" id="KW-1185">Reference proteome</keyword>
<dbReference type="SUPFAM" id="SSF51905">
    <property type="entry name" value="FAD/NAD(P)-binding domain"/>
    <property type="match status" value="1"/>
</dbReference>
<comment type="caution">
    <text evidence="1">The sequence shown here is derived from an EMBL/GenBank/DDBJ whole genome shotgun (WGS) entry which is preliminary data.</text>
</comment>
<dbReference type="Gene3D" id="3.90.660.10">
    <property type="match status" value="1"/>
</dbReference>
<organism evidence="1 2">
    <name type="scientific">Zostera marina</name>
    <name type="common">Eelgrass</name>
    <dbReference type="NCBI Taxonomy" id="29655"/>
    <lineage>
        <taxon>Eukaryota</taxon>
        <taxon>Viridiplantae</taxon>
        <taxon>Streptophyta</taxon>
        <taxon>Embryophyta</taxon>
        <taxon>Tracheophyta</taxon>
        <taxon>Spermatophyta</taxon>
        <taxon>Magnoliopsida</taxon>
        <taxon>Liliopsida</taxon>
        <taxon>Zosteraceae</taxon>
        <taxon>Zostera</taxon>
    </lineage>
</organism>
<evidence type="ECO:0008006" key="3">
    <source>
        <dbReference type="Google" id="ProtNLM"/>
    </source>
</evidence>
<dbReference type="PANTHER" id="PTHR16128:SF8">
    <property type="entry name" value="EXPRESSED PROTEIN"/>
    <property type="match status" value="1"/>
</dbReference>
<sequence length="463" mass="50603">MACDLRSSFLFTQPIKFSKIPTISFYAQFLPCRCLASTSKSSSPIRRRRGKYGTSRKSINRKTYMQEQVEFTSPVPEDPVVGIIGGGVSGLMCASALQKHGIRCSIFDTGMHGLGGRLGTRISDNSGECLVFDHAAQFFTVSDLRFQKIVDEWIANGLIREWKGVIGELRGSGIFTAFPSSSPTRYIGTNGMRSLADSLLSQSDIVDIVRPCWISKIEPFNGKWILSENENPRGSFDTIVIAHNGKCANRLLSTSGLPLLAKQMKKLDLSAIWALLAAFDEPLPMNPVFEGAFVKGIDALSWMSNNTAKFHLTPQPDKAAVVSLSQCWSFFSTANYGRQTKVPQENIPNATAERVKRDMLKGVETALGSQFKPPFYTKLQLWGAALPTNTPSTPCIFDPRGRAGICGDWLTGSSVQEAVLSGVSLGDHIANYFKDGGGVTDEHEIGLHSTFQSIHGSEIGQFP</sequence>
<dbReference type="Pfam" id="PF13450">
    <property type="entry name" value="NAD_binding_8"/>
    <property type="match status" value="1"/>
</dbReference>
<dbReference type="EMBL" id="LFYR01000550">
    <property type="protein sequence ID" value="KMZ73682.1"/>
    <property type="molecule type" value="Genomic_DNA"/>
</dbReference>